<organism evidence="8 9">
    <name type="scientific">Coprococcus eutactus</name>
    <dbReference type="NCBI Taxonomy" id="33043"/>
    <lineage>
        <taxon>Bacteria</taxon>
        <taxon>Bacillati</taxon>
        <taxon>Bacillota</taxon>
        <taxon>Clostridia</taxon>
        <taxon>Lachnospirales</taxon>
        <taxon>Lachnospiraceae</taxon>
        <taxon>Coprococcus</taxon>
    </lineage>
</organism>
<dbReference type="GO" id="GO:0140098">
    <property type="term" value="F:catalytic activity, acting on RNA"/>
    <property type="evidence" value="ECO:0007669"/>
    <property type="project" value="UniProtKB-ARBA"/>
</dbReference>
<dbReference type="GO" id="GO:0006396">
    <property type="term" value="P:RNA processing"/>
    <property type="evidence" value="ECO:0007669"/>
    <property type="project" value="UniProtKB-ARBA"/>
</dbReference>
<evidence type="ECO:0000259" key="7">
    <source>
        <dbReference type="Pfam" id="PF00849"/>
    </source>
</evidence>
<dbReference type="RefSeq" id="WP_055222613.1">
    <property type="nucleotide sequence ID" value="NZ_BLYL01000001.1"/>
</dbReference>
<dbReference type="Gene3D" id="3.10.290.10">
    <property type="entry name" value="RNA-binding S4 domain"/>
    <property type="match status" value="1"/>
</dbReference>
<dbReference type="GO" id="GO:0001522">
    <property type="term" value="P:pseudouridine synthesis"/>
    <property type="evidence" value="ECO:0007669"/>
    <property type="project" value="InterPro"/>
</dbReference>
<dbReference type="InterPro" id="IPR006145">
    <property type="entry name" value="PsdUridine_synth_RsuA/RluA"/>
</dbReference>
<dbReference type="InterPro" id="IPR036986">
    <property type="entry name" value="S4_RNA-bd_sf"/>
</dbReference>
<accession>A0AAI9K0F4</accession>
<evidence type="ECO:0000313" key="8">
    <source>
        <dbReference type="EMBL" id="GFO93084.1"/>
    </source>
</evidence>
<gene>
    <name evidence="8" type="primary">rluC</name>
    <name evidence="8" type="ORF">COEU31_01300</name>
</gene>
<evidence type="ECO:0000256" key="5">
    <source>
        <dbReference type="ARBA" id="ARBA00033164"/>
    </source>
</evidence>
<dbReference type="EMBL" id="BLYL01000001">
    <property type="protein sequence ID" value="GFO93084.1"/>
    <property type="molecule type" value="Genomic_DNA"/>
</dbReference>
<dbReference type="InterPro" id="IPR006224">
    <property type="entry name" value="PsdUridine_synth_RluA-like_CS"/>
</dbReference>
<dbReference type="Gene3D" id="3.30.2350.10">
    <property type="entry name" value="Pseudouridine synthase"/>
    <property type="match status" value="1"/>
</dbReference>
<evidence type="ECO:0000256" key="3">
    <source>
        <dbReference type="ARBA" id="ARBA00023235"/>
    </source>
</evidence>
<dbReference type="PROSITE" id="PS50889">
    <property type="entry name" value="S4"/>
    <property type="match status" value="1"/>
</dbReference>
<dbReference type="PROSITE" id="PS01129">
    <property type="entry name" value="PSI_RLU"/>
    <property type="match status" value="1"/>
</dbReference>
<comment type="caution">
    <text evidence="8">The sequence shown here is derived from an EMBL/GenBank/DDBJ whole genome shotgun (WGS) entry which is preliminary data.</text>
</comment>
<evidence type="ECO:0000313" key="9">
    <source>
        <dbReference type="Proteomes" id="UP000660047"/>
    </source>
</evidence>
<dbReference type="SUPFAM" id="SSF55120">
    <property type="entry name" value="Pseudouridine synthase"/>
    <property type="match status" value="1"/>
</dbReference>
<evidence type="ECO:0000256" key="6">
    <source>
        <dbReference type="PROSITE-ProRule" id="PRU00182"/>
    </source>
</evidence>
<evidence type="ECO:0000256" key="2">
    <source>
        <dbReference type="ARBA" id="ARBA00010876"/>
    </source>
</evidence>
<evidence type="ECO:0000256" key="4">
    <source>
        <dbReference type="ARBA" id="ARBA00031870"/>
    </source>
</evidence>
<keyword evidence="3" id="KW-0413">Isomerase</keyword>
<dbReference type="Proteomes" id="UP000660047">
    <property type="component" value="Unassembled WGS sequence"/>
</dbReference>
<sequence length="334" mass="38434">MREIVISKNEAGQRLNKLVMKYLNKAPSSFVYRMIRKKNIKLNNGKAVGNEIVYVGDVIQLYLSDETIESFRDDSVRAGASTGGNRFKPEIIYHDHNILIVNKPAGVLSQKASKDDYSINESVIDYLLDNEYITETQLRTFKPSVCNRLDRNTSGLVLCGVSLMGSQELSRIIRERRIDKYYYTIVKGNMTETQDITAYLVKDDKKNTVTIRDSVEEIRRAAGDLDYDKIHTIFQPVRTNGKYTELKVKLITGKTHQIRAQLQHMGYPVIGDQKYGDRETNIHFRQTYKLRNQILHCGEVEFTDVVGGLDYLTGKSFSAFKPDMYKRIEKDLFE</sequence>
<feature type="domain" description="Pseudouridine synthase RsuA/RluA-like" evidence="7">
    <location>
        <begin position="97"/>
        <end position="264"/>
    </location>
</feature>
<comment type="similarity">
    <text evidence="2">Belongs to the pseudouridine synthase RluA family.</text>
</comment>
<comment type="catalytic activity">
    <reaction evidence="1">
        <text>a uridine in RNA = a pseudouridine in RNA</text>
        <dbReference type="Rhea" id="RHEA:48348"/>
        <dbReference type="Rhea" id="RHEA-COMP:12068"/>
        <dbReference type="Rhea" id="RHEA-COMP:12069"/>
        <dbReference type="ChEBI" id="CHEBI:65314"/>
        <dbReference type="ChEBI" id="CHEBI:65315"/>
    </reaction>
</comment>
<evidence type="ECO:0000256" key="1">
    <source>
        <dbReference type="ARBA" id="ARBA00000073"/>
    </source>
</evidence>
<dbReference type="GO" id="GO:0003723">
    <property type="term" value="F:RNA binding"/>
    <property type="evidence" value="ECO:0007669"/>
    <property type="project" value="UniProtKB-KW"/>
</dbReference>
<reference evidence="8" key="1">
    <citation type="submission" date="2020-06" db="EMBL/GenBank/DDBJ databases">
        <title>Characterization of fructooligosaccharide metabolism and fructooligosaccharide-degrading enzymes in human commensal butyrate producers.</title>
        <authorList>
            <person name="Tanno H."/>
            <person name="Fujii T."/>
            <person name="Hirano K."/>
            <person name="Maeno S."/>
            <person name="Tonozuka T."/>
            <person name="Sakamoto M."/>
            <person name="Ohkuma M."/>
            <person name="Tochio T."/>
            <person name="Endo A."/>
        </authorList>
    </citation>
    <scope>NUCLEOTIDE SEQUENCE</scope>
    <source>
        <strain evidence="8">JCM 31265</strain>
    </source>
</reference>
<dbReference type="CDD" id="cd02869">
    <property type="entry name" value="PseudoU_synth_RluA_like"/>
    <property type="match status" value="1"/>
</dbReference>
<protein>
    <recommendedName>
        <fullName evidence="4">RNA pseudouridylate synthase</fullName>
    </recommendedName>
    <alternativeName>
        <fullName evidence="5">RNA-uridine isomerase</fullName>
    </alternativeName>
</protein>
<keyword evidence="6" id="KW-0694">RNA-binding</keyword>
<name>A0AAI9K0F4_9FIRM</name>
<dbReference type="GO" id="GO:0009982">
    <property type="term" value="F:pseudouridine synthase activity"/>
    <property type="evidence" value="ECO:0007669"/>
    <property type="project" value="InterPro"/>
</dbReference>
<dbReference type="InterPro" id="IPR020103">
    <property type="entry name" value="PsdUridine_synth_cat_dom_sf"/>
</dbReference>
<dbReference type="PANTHER" id="PTHR21600:SF83">
    <property type="entry name" value="PSEUDOURIDYLATE SYNTHASE RPUSD4, MITOCHONDRIAL"/>
    <property type="match status" value="1"/>
</dbReference>
<dbReference type="InterPro" id="IPR050188">
    <property type="entry name" value="RluA_PseudoU_synthase"/>
</dbReference>
<proteinExistence type="inferred from homology"/>
<dbReference type="AlphaFoldDB" id="A0AAI9K0F4"/>
<dbReference type="Pfam" id="PF00849">
    <property type="entry name" value="PseudoU_synth_2"/>
    <property type="match status" value="1"/>
</dbReference>
<dbReference type="PANTHER" id="PTHR21600">
    <property type="entry name" value="MITOCHONDRIAL RNA PSEUDOURIDINE SYNTHASE"/>
    <property type="match status" value="1"/>
</dbReference>